<organism evidence="12 13">
    <name type="scientific">Stephania cephalantha</name>
    <dbReference type="NCBI Taxonomy" id="152367"/>
    <lineage>
        <taxon>Eukaryota</taxon>
        <taxon>Viridiplantae</taxon>
        <taxon>Streptophyta</taxon>
        <taxon>Embryophyta</taxon>
        <taxon>Tracheophyta</taxon>
        <taxon>Spermatophyta</taxon>
        <taxon>Magnoliopsida</taxon>
        <taxon>Ranunculales</taxon>
        <taxon>Menispermaceae</taxon>
        <taxon>Menispermoideae</taxon>
        <taxon>Cissampelideae</taxon>
        <taxon>Stephania</taxon>
    </lineage>
</organism>
<dbReference type="AlphaFoldDB" id="A0AAP0P6H2"/>
<evidence type="ECO:0000256" key="1">
    <source>
        <dbReference type="ARBA" id="ARBA00001936"/>
    </source>
</evidence>
<evidence type="ECO:0000256" key="2">
    <source>
        <dbReference type="ARBA" id="ARBA00001946"/>
    </source>
</evidence>
<keyword evidence="7" id="KW-0560">Oxidoreductase</keyword>
<evidence type="ECO:0000256" key="8">
    <source>
        <dbReference type="ARBA" id="ARBA00048543"/>
    </source>
</evidence>
<evidence type="ECO:0000256" key="7">
    <source>
        <dbReference type="ARBA" id="ARBA00023002"/>
    </source>
</evidence>
<evidence type="ECO:0000256" key="6">
    <source>
        <dbReference type="ARBA" id="ARBA00022723"/>
    </source>
</evidence>
<evidence type="ECO:0000259" key="10">
    <source>
        <dbReference type="Pfam" id="PF08436"/>
    </source>
</evidence>
<accession>A0AAP0P6H2</accession>
<feature type="domain" description="DWD hypersensitive to UV-B 1 N-terminal" evidence="11">
    <location>
        <begin position="221"/>
        <end position="307"/>
    </location>
</feature>
<dbReference type="GO" id="GO:0030604">
    <property type="term" value="F:1-deoxy-D-xylulose-5-phosphate reductoisomerase activity"/>
    <property type="evidence" value="ECO:0007669"/>
    <property type="project" value="UniProtKB-EC"/>
</dbReference>
<evidence type="ECO:0000256" key="9">
    <source>
        <dbReference type="SAM" id="MobiDB-lite"/>
    </source>
</evidence>
<dbReference type="InterPro" id="IPR013644">
    <property type="entry name" value="DXP_reductoisomerase_C"/>
</dbReference>
<comment type="similarity">
    <text evidence="4">Belongs to the DXR family.</text>
</comment>
<evidence type="ECO:0000313" key="13">
    <source>
        <dbReference type="Proteomes" id="UP001419268"/>
    </source>
</evidence>
<dbReference type="InterPro" id="IPR048514">
    <property type="entry name" value="DHU1_N"/>
</dbReference>
<dbReference type="Pfam" id="PF08436">
    <property type="entry name" value="DXP_redisom_C"/>
    <property type="match status" value="1"/>
</dbReference>
<comment type="cofactor">
    <cofactor evidence="2">
        <name>Mg(2+)</name>
        <dbReference type="ChEBI" id="CHEBI:18420"/>
    </cofactor>
</comment>
<evidence type="ECO:0000256" key="3">
    <source>
        <dbReference type="ARBA" id="ARBA00005094"/>
    </source>
</evidence>
<feature type="domain" description="1-deoxy-D-xylulose 5-phosphate reductoisomerase C-terminal" evidence="10">
    <location>
        <begin position="40"/>
        <end position="111"/>
    </location>
</feature>
<gene>
    <name evidence="12" type="ORF">Scep_012450</name>
</gene>
<dbReference type="GO" id="GO:0070402">
    <property type="term" value="F:NADPH binding"/>
    <property type="evidence" value="ECO:0007669"/>
    <property type="project" value="TreeGrafter"/>
</dbReference>
<comment type="cofactor">
    <cofactor evidence="1">
        <name>Mn(2+)</name>
        <dbReference type="ChEBI" id="CHEBI:29035"/>
    </cofactor>
</comment>
<dbReference type="GO" id="GO:0051484">
    <property type="term" value="P:isopentenyl diphosphate biosynthetic process, methylerythritol 4-phosphate pathway involved in terpenoid biosynthetic process"/>
    <property type="evidence" value="ECO:0007669"/>
    <property type="project" value="TreeGrafter"/>
</dbReference>
<protein>
    <recommendedName>
        <fullName evidence="5">1-deoxy-D-xylulose-5-phosphate reductoisomerase</fullName>
        <ecNumber evidence="5">1.1.1.267</ecNumber>
    </recommendedName>
</protein>
<feature type="compositionally biased region" description="Acidic residues" evidence="9">
    <location>
        <begin position="1"/>
        <end position="19"/>
    </location>
</feature>
<dbReference type="PANTHER" id="PTHR30525">
    <property type="entry name" value="1-DEOXY-D-XYLULOSE 5-PHOSPHATE REDUCTOISOMERASE"/>
    <property type="match status" value="1"/>
</dbReference>
<keyword evidence="6" id="KW-0479">Metal-binding</keyword>
<evidence type="ECO:0000256" key="5">
    <source>
        <dbReference type="ARBA" id="ARBA00012366"/>
    </source>
</evidence>
<dbReference type="EC" id="1.1.1.267" evidence="5"/>
<evidence type="ECO:0000313" key="12">
    <source>
        <dbReference type="EMBL" id="KAK9132922.1"/>
    </source>
</evidence>
<dbReference type="Pfam" id="PF20919">
    <property type="entry name" value="DHU1_N"/>
    <property type="match status" value="1"/>
</dbReference>
<reference evidence="12 13" key="1">
    <citation type="submission" date="2024-01" db="EMBL/GenBank/DDBJ databases">
        <title>Genome assemblies of Stephania.</title>
        <authorList>
            <person name="Yang L."/>
        </authorList>
    </citation>
    <scope>NUCLEOTIDE SEQUENCE [LARGE SCALE GENOMIC DNA]</scope>
    <source>
        <strain evidence="12">JXDWG</strain>
        <tissue evidence="12">Leaf</tissue>
    </source>
</reference>
<evidence type="ECO:0000259" key="11">
    <source>
        <dbReference type="Pfam" id="PF20919"/>
    </source>
</evidence>
<name>A0AAP0P6H2_9MAGN</name>
<dbReference type="GO" id="GO:0030145">
    <property type="term" value="F:manganese ion binding"/>
    <property type="evidence" value="ECO:0007669"/>
    <property type="project" value="TreeGrafter"/>
</dbReference>
<comment type="catalytic activity">
    <reaction evidence="8">
        <text>2-C-methyl-D-erythritol 4-phosphate + NADP(+) = 1-deoxy-D-xylulose 5-phosphate + NADPH + H(+)</text>
        <dbReference type="Rhea" id="RHEA:13717"/>
        <dbReference type="ChEBI" id="CHEBI:15378"/>
        <dbReference type="ChEBI" id="CHEBI:57783"/>
        <dbReference type="ChEBI" id="CHEBI:57792"/>
        <dbReference type="ChEBI" id="CHEBI:58262"/>
        <dbReference type="ChEBI" id="CHEBI:58349"/>
        <dbReference type="EC" id="1.1.1.267"/>
    </reaction>
    <physiologicalReaction direction="right-to-left" evidence="8">
        <dbReference type="Rhea" id="RHEA:13719"/>
    </physiologicalReaction>
</comment>
<keyword evidence="13" id="KW-1185">Reference proteome</keyword>
<comment type="pathway">
    <text evidence="3">Isoprenoid biosynthesis; isopentenyl diphosphate biosynthesis via DXP pathway; isopentenyl diphosphate from 1-deoxy-D-xylulose 5-phosphate: step 1/6.</text>
</comment>
<sequence>MGGVEDDMHDEEEEEEDEKNEAIWGRNKNMYYSADNVDYECIQGLPEGALRRIILIASGGAFRDLPVEKLKEVKVADALKHPNWNMGKKIIVDSATLFNKGLEVIEAHYLFGAEYDDIEIVIHPQSIIHFMVETQILLFWLGWDGLICVYQFFTHYHGRTEYIALRLHGRGSIFASRVCRRRLPEIGASEALSRRRCSPHPKPSPLFPLDLSAAFIKPDFRYIDFCRKREVLPNDAIVSSFSKAKLQKSCFERSILQVLLDLLMDVDVPPLIETFSLMGSYEIDAIDIINESPCVLKRENVMSLINGSETLLLYSVSDPLLIRDGSETDYNNFVSDPLLIKDGSEIESNNSVSDPLLIREGSETEYNNYVSDPLLIRDGSETEFCISSLIHL</sequence>
<feature type="region of interest" description="Disordered" evidence="9">
    <location>
        <begin position="1"/>
        <end position="21"/>
    </location>
</feature>
<evidence type="ECO:0000256" key="4">
    <source>
        <dbReference type="ARBA" id="ARBA00006825"/>
    </source>
</evidence>
<dbReference type="SUPFAM" id="SSF55347">
    <property type="entry name" value="Glyceraldehyde-3-phosphate dehydrogenase-like, C-terminal domain"/>
    <property type="match status" value="1"/>
</dbReference>
<dbReference type="PANTHER" id="PTHR30525:SF0">
    <property type="entry name" value="1-DEOXY-D-XYLULOSE 5-PHOSPHATE REDUCTOISOMERASE, CHLOROPLASTIC"/>
    <property type="match status" value="1"/>
</dbReference>
<dbReference type="Proteomes" id="UP001419268">
    <property type="component" value="Unassembled WGS sequence"/>
</dbReference>
<dbReference type="InterPro" id="IPR003821">
    <property type="entry name" value="DXP_reductoisomerase"/>
</dbReference>
<proteinExistence type="inferred from homology"/>
<comment type="caution">
    <text evidence="12">The sequence shown here is derived from an EMBL/GenBank/DDBJ whole genome shotgun (WGS) entry which is preliminary data.</text>
</comment>
<dbReference type="EMBL" id="JBBNAG010000005">
    <property type="protein sequence ID" value="KAK9132922.1"/>
    <property type="molecule type" value="Genomic_DNA"/>
</dbReference>